<dbReference type="PANTHER" id="PTHR30411:SF1">
    <property type="entry name" value="CYTOPLASMIC PROTEIN"/>
    <property type="match status" value="1"/>
</dbReference>
<dbReference type="Gene3D" id="3.90.960.10">
    <property type="entry name" value="YbaK/aminoacyl-tRNA synthetase-associated domain"/>
    <property type="match status" value="1"/>
</dbReference>
<dbReference type="EMBL" id="JADIMS010000038">
    <property type="protein sequence ID" value="MBO8449895.1"/>
    <property type="molecule type" value="Genomic_DNA"/>
</dbReference>
<comment type="caution">
    <text evidence="2">The sequence shown here is derived from an EMBL/GenBank/DDBJ whole genome shotgun (WGS) entry which is preliminary data.</text>
</comment>
<evidence type="ECO:0000259" key="1">
    <source>
        <dbReference type="Pfam" id="PF04073"/>
    </source>
</evidence>
<proteinExistence type="predicted"/>
<accession>A0A9D9HD75</accession>
<organism evidence="2 3">
    <name type="scientific">Candidatus Avitreponema avistercoris</name>
    <dbReference type="NCBI Taxonomy" id="2840705"/>
    <lineage>
        <taxon>Bacteria</taxon>
        <taxon>Pseudomonadati</taxon>
        <taxon>Spirochaetota</taxon>
        <taxon>Spirochaetia</taxon>
        <taxon>Spirochaetales</taxon>
        <taxon>Candidatus Avitreponema</taxon>
    </lineage>
</organism>
<dbReference type="InterPro" id="IPR036754">
    <property type="entry name" value="YbaK/aa-tRNA-synt-asso_dom_sf"/>
</dbReference>
<reference evidence="2" key="1">
    <citation type="submission" date="2020-10" db="EMBL/GenBank/DDBJ databases">
        <authorList>
            <person name="Gilroy R."/>
        </authorList>
    </citation>
    <scope>NUCLEOTIDE SEQUENCE</scope>
    <source>
        <strain evidence="2">B3-4054</strain>
    </source>
</reference>
<dbReference type="AlphaFoldDB" id="A0A9D9HD75"/>
<dbReference type="CDD" id="cd04333">
    <property type="entry name" value="ProX_deacylase"/>
    <property type="match status" value="1"/>
</dbReference>
<sequence>MNIDTVRAYLGRFGFGEKVREFPVSSATVELAAQALGTEEARIAKTLSFDLDGRTLLIVAAGDTKIDNRKYRAQFGRKASMLAREEVEPRTGFLPGGVCPFAAKEGVEIFLDRSLQRFSTVFPACGSANSAVELTPEELERLTPGSRWIDVCKIPDGQHAPSAENG</sequence>
<name>A0A9D9HD75_9SPIR</name>
<evidence type="ECO:0000313" key="3">
    <source>
        <dbReference type="Proteomes" id="UP000823616"/>
    </source>
</evidence>
<evidence type="ECO:0000313" key="2">
    <source>
        <dbReference type="EMBL" id="MBO8449895.1"/>
    </source>
</evidence>
<dbReference type="GO" id="GO:0002161">
    <property type="term" value="F:aminoacyl-tRNA deacylase activity"/>
    <property type="evidence" value="ECO:0007669"/>
    <property type="project" value="InterPro"/>
</dbReference>
<reference evidence="2" key="2">
    <citation type="journal article" date="2021" name="PeerJ">
        <title>Extensive microbial diversity within the chicken gut microbiome revealed by metagenomics and culture.</title>
        <authorList>
            <person name="Gilroy R."/>
            <person name="Ravi A."/>
            <person name="Getino M."/>
            <person name="Pursley I."/>
            <person name="Horton D.L."/>
            <person name="Alikhan N.F."/>
            <person name="Baker D."/>
            <person name="Gharbi K."/>
            <person name="Hall N."/>
            <person name="Watson M."/>
            <person name="Adriaenssens E.M."/>
            <person name="Foster-Nyarko E."/>
            <person name="Jarju S."/>
            <person name="Secka A."/>
            <person name="Antonio M."/>
            <person name="Oren A."/>
            <person name="Chaudhuri R.R."/>
            <person name="La Ragione R."/>
            <person name="Hildebrand F."/>
            <person name="Pallen M.J."/>
        </authorList>
    </citation>
    <scope>NUCLEOTIDE SEQUENCE</scope>
    <source>
        <strain evidence="2">B3-4054</strain>
    </source>
</reference>
<protein>
    <submittedName>
        <fullName evidence="2">YbaK/EbsC family protein</fullName>
    </submittedName>
</protein>
<gene>
    <name evidence="2" type="ORF">IAA96_02190</name>
</gene>
<dbReference type="Pfam" id="PF04073">
    <property type="entry name" value="tRNA_edit"/>
    <property type="match status" value="1"/>
</dbReference>
<dbReference type="InterPro" id="IPR007214">
    <property type="entry name" value="YbaK/aa-tRNA-synth-assoc-dom"/>
</dbReference>
<dbReference type="SUPFAM" id="SSF55826">
    <property type="entry name" value="YbaK/ProRS associated domain"/>
    <property type="match status" value="1"/>
</dbReference>
<dbReference type="Proteomes" id="UP000823616">
    <property type="component" value="Unassembled WGS sequence"/>
</dbReference>
<feature type="domain" description="YbaK/aminoacyl-tRNA synthetase-associated" evidence="1">
    <location>
        <begin position="27"/>
        <end position="142"/>
    </location>
</feature>
<dbReference type="PANTHER" id="PTHR30411">
    <property type="entry name" value="CYTOPLASMIC PROTEIN"/>
    <property type="match status" value="1"/>
</dbReference>